<accession>A0A5J6MP14</accession>
<protein>
    <recommendedName>
        <fullName evidence="5">Putrescine-binding periplasmic protein</fullName>
    </recommendedName>
</protein>
<dbReference type="Pfam" id="PF13416">
    <property type="entry name" value="SBP_bac_8"/>
    <property type="match status" value="1"/>
</dbReference>
<keyword evidence="2 5" id="KW-0813">Transport</keyword>
<dbReference type="PRINTS" id="PR00909">
    <property type="entry name" value="SPERMDNBNDNG"/>
</dbReference>
<dbReference type="GO" id="GO:0042597">
    <property type="term" value="C:periplasmic space"/>
    <property type="evidence" value="ECO:0007669"/>
    <property type="project" value="UniProtKB-SubCell"/>
</dbReference>
<dbReference type="PIRSF" id="PIRSF019574">
    <property type="entry name" value="Periplasmic_polyamine_BP"/>
    <property type="match status" value="1"/>
</dbReference>
<dbReference type="AlphaFoldDB" id="A0A5J6MP14"/>
<evidence type="ECO:0000256" key="4">
    <source>
        <dbReference type="ARBA" id="ARBA00022764"/>
    </source>
</evidence>
<reference evidence="8 9" key="1">
    <citation type="submission" date="2019-08" db="EMBL/GenBank/DDBJ databases">
        <title>Hyperibacter terrae gen. nov., sp. nov. and Hyperibacter viscosus sp. nov., two new members in the family Rhodospirillaceae isolated from the rhizosphere of Hypericum perforatum.</title>
        <authorList>
            <person name="Noviana Z."/>
        </authorList>
    </citation>
    <scope>NUCLEOTIDE SEQUENCE [LARGE SCALE GENOMIC DNA]</scope>
    <source>
        <strain evidence="8 9">R5913</strain>
    </source>
</reference>
<dbReference type="RefSeq" id="WP_151176873.1">
    <property type="nucleotide sequence ID" value="NZ_CP042906.1"/>
</dbReference>
<dbReference type="OrthoDB" id="9769319at2"/>
<dbReference type="InterPro" id="IPR006059">
    <property type="entry name" value="SBP"/>
</dbReference>
<evidence type="ECO:0000256" key="1">
    <source>
        <dbReference type="ARBA" id="ARBA00004418"/>
    </source>
</evidence>
<sequence>MAIRCLTFVAVWLLAGALGGSPAKAAGQLNIFNWGEYTSMEMIEKFEKQYDVKVTIDTYDSNESMLAKLKSGATGYDIAVPGDYMVAIMVSEGMLERVEPNQMSNFGNMDERWVDVYWDRGRHYSVPWNWGTTTFIVNTKAYTGDIDTLALIFDAPSELKGRINLLRDVNDVINAALRYLDLPRCNSNPDDLRKLQALLLKVKPDIKSFAYESKELINAGEVDLAQIWNGFALRARRERPEMHYAYPREGFTAWMDNLVVLKGAPNLDNAKLFINFMMDPENAALQSNFTAYANGIKGSDRYINPEILSSPEYQPPPSAPEPEFVPPCDEKVVRMYDKIWTNFLK</sequence>
<dbReference type="PANTHER" id="PTHR30222:SF12">
    <property type="entry name" value="NORSPERMIDINE SENSOR"/>
    <property type="match status" value="1"/>
</dbReference>
<keyword evidence="9" id="KW-1185">Reference proteome</keyword>
<dbReference type="PANTHER" id="PTHR30222">
    <property type="entry name" value="SPERMIDINE/PUTRESCINE-BINDING PERIPLASMIC PROTEIN"/>
    <property type="match status" value="1"/>
</dbReference>
<evidence type="ECO:0000256" key="3">
    <source>
        <dbReference type="ARBA" id="ARBA00022729"/>
    </source>
</evidence>
<dbReference type="InterPro" id="IPR001188">
    <property type="entry name" value="Sperm_putr-bd"/>
</dbReference>
<name>A0A5J6MP14_9PROT</name>
<keyword evidence="3 7" id="KW-0732">Signal</keyword>
<dbReference type="EMBL" id="CP042906">
    <property type="protein sequence ID" value="QEX16526.1"/>
    <property type="molecule type" value="Genomic_DNA"/>
</dbReference>
<dbReference type="SUPFAM" id="SSF53850">
    <property type="entry name" value="Periplasmic binding protein-like II"/>
    <property type="match status" value="1"/>
</dbReference>
<feature type="chain" id="PRO_5023816607" description="Putrescine-binding periplasmic protein" evidence="7">
    <location>
        <begin position="26"/>
        <end position="345"/>
    </location>
</feature>
<comment type="subcellular location">
    <subcellularLocation>
        <location evidence="1 5">Periplasm</location>
    </subcellularLocation>
</comment>
<feature type="binding site" evidence="6">
    <location>
        <position position="36"/>
    </location>
    <ligand>
        <name>spermidine</name>
        <dbReference type="ChEBI" id="CHEBI:57834"/>
    </ligand>
</feature>
<evidence type="ECO:0000256" key="2">
    <source>
        <dbReference type="ARBA" id="ARBA00022448"/>
    </source>
</evidence>
<dbReference type="GO" id="GO:0015846">
    <property type="term" value="P:polyamine transport"/>
    <property type="evidence" value="ECO:0007669"/>
    <property type="project" value="InterPro"/>
</dbReference>
<evidence type="ECO:0000256" key="5">
    <source>
        <dbReference type="PIRNR" id="PIRNR019574"/>
    </source>
</evidence>
<dbReference type="Gene3D" id="3.40.190.10">
    <property type="entry name" value="Periplasmic binding protein-like II"/>
    <property type="match status" value="2"/>
</dbReference>
<organism evidence="8 9">
    <name type="scientific">Hypericibacter terrae</name>
    <dbReference type="NCBI Taxonomy" id="2602015"/>
    <lineage>
        <taxon>Bacteria</taxon>
        <taxon>Pseudomonadati</taxon>
        <taxon>Pseudomonadota</taxon>
        <taxon>Alphaproteobacteria</taxon>
        <taxon>Rhodospirillales</taxon>
        <taxon>Dongiaceae</taxon>
        <taxon>Hypericibacter</taxon>
    </lineage>
</organism>
<comment type="function">
    <text evidence="5">Required for the activity of the bacterial periplasmic transport system of putrescine.</text>
</comment>
<feature type="binding site" evidence="6">
    <location>
        <position position="84"/>
    </location>
    <ligand>
        <name>spermidine</name>
        <dbReference type="ChEBI" id="CHEBI:57834"/>
    </ligand>
</feature>
<proteinExistence type="inferred from homology"/>
<evidence type="ECO:0000256" key="6">
    <source>
        <dbReference type="PIRSR" id="PIRSR019574-1"/>
    </source>
</evidence>
<evidence type="ECO:0000313" key="8">
    <source>
        <dbReference type="EMBL" id="QEX16526.1"/>
    </source>
</evidence>
<feature type="signal peptide" evidence="7">
    <location>
        <begin position="1"/>
        <end position="25"/>
    </location>
</feature>
<dbReference type="Proteomes" id="UP000326202">
    <property type="component" value="Chromosome"/>
</dbReference>
<evidence type="ECO:0000313" key="9">
    <source>
        <dbReference type="Proteomes" id="UP000326202"/>
    </source>
</evidence>
<dbReference type="KEGG" id="htq:FRZ44_18210"/>
<keyword evidence="4 5" id="KW-0574">Periplasm</keyword>
<dbReference type="GO" id="GO:0019808">
    <property type="term" value="F:polyamine binding"/>
    <property type="evidence" value="ECO:0007669"/>
    <property type="project" value="InterPro"/>
</dbReference>
<gene>
    <name evidence="8" type="ORF">FRZ44_18210</name>
</gene>
<comment type="similarity">
    <text evidence="5">Belongs to the bacterial solute-binding protein PotD/PotF family.</text>
</comment>
<evidence type="ECO:0000256" key="7">
    <source>
        <dbReference type="SAM" id="SignalP"/>
    </source>
</evidence>